<evidence type="ECO:0000256" key="2">
    <source>
        <dbReference type="ARBA" id="ARBA00022679"/>
    </source>
</evidence>
<dbReference type="EMBL" id="RSAS01000695">
    <property type="protein sequence ID" value="RRR68759.1"/>
    <property type="molecule type" value="Genomic_DNA"/>
</dbReference>
<feature type="domain" description="FHA" evidence="7">
    <location>
        <begin position="1431"/>
        <end position="1479"/>
    </location>
</feature>
<evidence type="ECO:0000256" key="4">
    <source>
        <dbReference type="ARBA" id="ARBA00022777"/>
    </source>
</evidence>
<evidence type="ECO:0000256" key="6">
    <source>
        <dbReference type="SAM" id="MobiDB-lite"/>
    </source>
</evidence>
<dbReference type="InterPro" id="IPR008984">
    <property type="entry name" value="SMAD_FHA_dom_sf"/>
</dbReference>
<feature type="region of interest" description="Disordered" evidence="6">
    <location>
        <begin position="34"/>
        <end position="109"/>
    </location>
</feature>
<comment type="caution">
    <text evidence="9">The sequence shown here is derived from an EMBL/GenBank/DDBJ whole genome shotgun (WGS) entry which is preliminary data.</text>
</comment>
<dbReference type="GO" id="GO:0004674">
    <property type="term" value="F:protein serine/threonine kinase activity"/>
    <property type="evidence" value="ECO:0007669"/>
    <property type="project" value="UniProtKB-EC"/>
</dbReference>
<accession>A0A426TUF3</accession>
<dbReference type="EC" id="2.7.11.1" evidence="1"/>
<dbReference type="SMART" id="SM00240">
    <property type="entry name" value="FHA"/>
    <property type="match status" value="1"/>
</dbReference>
<evidence type="ECO:0000256" key="3">
    <source>
        <dbReference type="ARBA" id="ARBA00022741"/>
    </source>
</evidence>
<dbReference type="InterPro" id="IPR047738">
    <property type="entry name" value="SAV_2336-like_N"/>
</dbReference>
<dbReference type="Gene3D" id="3.30.200.20">
    <property type="entry name" value="Phosphorylase Kinase, domain 1"/>
    <property type="match status" value="2"/>
</dbReference>
<proteinExistence type="predicted"/>
<dbReference type="SUPFAM" id="SSF56112">
    <property type="entry name" value="Protein kinase-like (PK-like)"/>
    <property type="match status" value="2"/>
</dbReference>
<evidence type="ECO:0000313" key="9">
    <source>
        <dbReference type="EMBL" id="RRR68759.1"/>
    </source>
</evidence>
<dbReference type="InterPro" id="IPR011009">
    <property type="entry name" value="Kinase-like_dom_sf"/>
</dbReference>
<evidence type="ECO:0000259" key="7">
    <source>
        <dbReference type="PROSITE" id="PS50006"/>
    </source>
</evidence>
<dbReference type="PROSITE" id="PS50011">
    <property type="entry name" value="PROTEIN_KINASE_DOM"/>
    <property type="match status" value="1"/>
</dbReference>
<dbReference type="InterPro" id="IPR000253">
    <property type="entry name" value="FHA_dom"/>
</dbReference>
<dbReference type="PROSITE" id="PS50006">
    <property type="entry name" value="FHA_DOMAIN"/>
    <property type="match status" value="1"/>
</dbReference>
<keyword evidence="3" id="KW-0547">Nucleotide-binding</keyword>
<evidence type="ECO:0000256" key="5">
    <source>
        <dbReference type="ARBA" id="ARBA00022840"/>
    </source>
</evidence>
<reference evidence="9 10" key="1">
    <citation type="submission" date="2018-12" db="EMBL/GenBank/DDBJ databases">
        <title>Genome Sequence of Candidatus Viridilinea halotolerans isolated from saline sulfide-rich spring.</title>
        <authorList>
            <person name="Grouzdev D.S."/>
            <person name="Burganskaya E.I."/>
            <person name="Krutkina M.S."/>
            <person name="Sukhacheva M.V."/>
            <person name="Gorlenko V.M."/>
        </authorList>
    </citation>
    <scope>NUCLEOTIDE SEQUENCE [LARGE SCALE GENOMIC DNA]</scope>
    <source>
        <strain evidence="9">Chok-6</strain>
    </source>
</reference>
<gene>
    <name evidence="9" type="ORF">EI684_17155</name>
</gene>
<evidence type="ECO:0000256" key="1">
    <source>
        <dbReference type="ARBA" id="ARBA00012513"/>
    </source>
</evidence>
<dbReference type="NCBIfam" id="NF041121">
    <property type="entry name" value="SAV_2336_NTERM"/>
    <property type="match status" value="1"/>
</dbReference>
<evidence type="ECO:0000313" key="10">
    <source>
        <dbReference type="Proteomes" id="UP000280307"/>
    </source>
</evidence>
<keyword evidence="2" id="KW-0808">Transferase</keyword>
<dbReference type="CDD" id="cd14014">
    <property type="entry name" value="STKc_PknB_like"/>
    <property type="match status" value="1"/>
</dbReference>
<dbReference type="Proteomes" id="UP000280307">
    <property type="component" value="Unassembled WGS sequence"/>
</dbReference>
<dbReference type="GO" id="GO:0005524">
    <property type="term" value="F:ATP binding"/>
    <property type="evidence" value="ECO:0007669"/>
    <property type="project" value="UniProtKB-KW"/>
</dbReference>
<dbReference type="InterPro" id="IPR000719">
    <property type="entry name" value="Prot_kinase_dom"/>
</dbReference>
<dbReference type="Gene3D" id="1.10.510.10">
    <property type="entry name" value="Transferase(Phosphotransferase) domain 1"/>
    <property type="match status" value="2"/>
</dbReference>
<dbReference type="Gene3D" id="2.60.200.20">
    <property type="match status" value="1"/>
</dbReference>
<dbReference type="SUPFAM" id="SSF49879">
    <property type="entry name" value="SMAD/FHA domain"/>
    <property type="match status" value="1"/>
</dbReference>
<dbReference type="CDD" id="cd00060">
    <property type="entry name" value="FHA"/>
    <property type="match status" value="1"/>
</dbReference>
<name>A0A426TUF3_9CHLR</name>
<keyword evidence="5" id="KW-0067">ATP-binding</keyword>
<dbReference type="Pfam" id="PF00069">
    <property type="entry name" value="Pkinase"/>
    <property type="match status" value="1"/>
</dbReference>
<dbReference type="Pfam" id="PF00498">
    <property type="entry name" value="FHA"/>
    <property type="match status" value="1"/>
</dbReference>
<organism evidence="9 10">
    <name type="scientific">Candidatus Viridilinea halotolerans</name>
    <dbReference type="NCBI Taxonomy" id="2491704"/>
    <lineage>
        <taxon>Bacteria</taxon>
        <taxon>Bacillati</taxon>
        <taxon>Chloroflexota</taxon>
        <taxon>Chloroflexia</taxon>
        <taxon>Chloroflexales</taxon>
        <taxon>Chloroflexineae</taxon>
        <taxon>Oscillochloridaceae</taxon>
        <taxon>Candidatus Viridilinea</taxon>
    </lineage>
</organism>
<feature type="region of interest" description="Disordered" evidence="6">
    <location>
        <begin position="557"/>
        <end position="580"/>
    </location>
</feature>
<feature type="domain" description="Protein kinase" evidence="8">
    <location>
        <begin position="1109"/>
        <end position="1371"/>
    </location>
</feature>
<protein>
    <recommendedName>
        <fullName evidence="1">non-specific serine/threonine protein kinase</fullName>
        <ecNumber evidence="1">2.7.11.1</ecNumber>
    </recommendedName>
</protein>
<keyword evidence="4" id="KW-0418">Kinase</keyword>
<dbReference type="PANTHER" id="PTHR43289">
    <property type="entry name" value="MITOGEN-ACTIVATED PROTEIN KINASE KINASE KINASE 20-RELATED"/>
    <property type="match status" value="1"/>
</dbReference>
<sequence>MSLERLINLLQPHIAELAAEDVADALYVALHAAPAPPPQPTAHVKVAPEEEEEAQGGDQPPAQRTSSTHQPKSPETEEPPSKPTSPTKPPRNPDPVSPSDKRGSAGLYATPLTDSATADLSLRTPQASPLPGQAALARALRPLGLRVRSHHQMVLDENDTVRRIADTGLWLPMLRPLTEPRFKLVLVVDDTPSMLIWRQAVNSLARIVERQAALLDRRFYRLRFANGRAILLHGFTESANGVARRTDGELADPSGRTLILLVSDGVGRHWRDGSLADVLHTWTRQNHVAMLQVLPEALWARSALGSWTATRAIGGQPGTPTSQLLFQTRRRVRRNQAPISGTPLPVVRLNPPGIAAWARFAAGLPAISLPAYLIPDGPPPILPPIQRQADDPSHLVDQFLGSASPAAQQLAGLLAMAAPLTLTVARLVQEALLPKSHQVHLAEVWLSRLLRRSVGTLVASSDREDQIYDFHPGVREQLRAIVPIHDAMAVLRRVSAYIGARLGQPHDFRAWLNDGTPFAEDDPRRPFAAVAAATLYDLGGNYRELAGRLARAGGLQLDDSSESVSQSPAPEPTLPPLLSDPVERYQRGELVRSNGLAEVYSAFDRLLERPVELEIMRPELVANEALVQRFRTTASATSFWPNRGIPLVYEFGWYGESPYFSSEPLGGRTLRQELTTRGRYRWHEMVAIIEELTATLRESIFNYRIGHGALSLDCIVRHPDGRWMFTGFLGGLLPNEQASDDWLSYYPEAAPYRAPALWQGPTLNPSVDAYALLCIAYELVIGRPLVSGSLAAQRISHLQGLHVSTLSSDAPAKAQAVFHMLFEHVGRFSSWVFVVLSDFLKNPNLVDTEKPKDITADYVSENLLWSTSLIGKQRDYTFEIIELATHSRYLYGKDSNLGRWIYRYHIDSSSHNQEHNELLALARKLATTQHPAIAQLYTLEQSAERWQFIFAAYDHVNIPPANVLQRAFAAEPEVRYPSMLTLDHAIQWAITPVHDRTMEYQPPADHTQDFQLLRREQLDPLALKVGSEISLAKESTEILLPGFSSDQVQVLSAGQRSLPTDKPVEVVQLALPTTGPLQVRARPLQTEGLGTRLGQLLGFGRAQIPLAGYQLGSLIAHGGFAKVYQARDTHQRRTVAIKVYPSNSAIARIEALILRSLQGTGVIPFYGYGEDQQQAWLVLELLNGPTLRDYLASADAQPWQRALQLLSSIGATLTRMHQAGYLHGDLKPENIGLNTRHEPLLFDFSHSRYIGQGVAERHLWQIMLGNDAVAKSRFAAGTLNYSAPEVMRGEPATPSSDLYALACICEQFVTAWPTTTNESEPPITVPHTEQRVPRPWIVPVPEGLNVVLSRAWANDPDDRYPSVSAFIQALQELPRPTPTKTDPVRQLRARIPPEKTEPVYPVRQLRVTILQTPAPGQQGKSYRLDAAQAPWVIGRNESCYLTIDDSEMSKSHAQLAMVDNVLHITDLSSGGTFINEQRLTKNQRMPLTLPTVIRLGHNTTIRIDYL</sequence>
<feature type="compositionally biased region" description="Pro residues" evidence="6">
    <location>
        <begin position="81"/>
        <end position="96"/>
    </location>
</feature>
<dbReference type="SMART" id="SM00220">
    <property type="entry name" value="S_TKc"/>
    <property type="match status" value="1"/>
</dbReference>
<evidence type="ECO:0000259" key="8">
    <source>
        <dbReference type="PROSITE" id="PS50011"/>
    </source>
</evidence>
<dbReference type="PANTHER" id="PTHR43289:SF6">
    <property type="entry name" value="SERINE_THREONINE-PROTEIN KINASE NEKL-3"/>
    <property type="match status" value="1"/>
</dbReference>